<dbReference type="Pfam" id="PF07907">
    <property type="entry name" value="YibE_F"/>
    <property type="match status" value="1"/>
</dbReference>
<feature type="transmembrane region" description="Helical" evidence="1">
    <location>
        <begin position="156"/>
        <end position="174"/>
    </location>
</feature>
<feature type="transmembrane region" description="Helical" evidence="1">
    <location>
        <begin position="234"/>
        <end position="254"/>
    </location>
</feature>
<feature type="transmembrane region" description="Helical" evidence="1">
    <location>
        <begin position="206"/>
        <end position="225"/>
    </location>
</feature>
<sequence>MTHSHSHTGPVPLSPLAARIVVVALVVIGLATVIGAVLLWPSGSKVDIPLPFQNSQGGAVTTEGGHVLSSSLADCGSPSAGQVLTASPTPGISGSGTCVQTVVAIDSGPNRGASTMLEFSPGPGQPNLLAGDTIRIFRQVDEQGTTSYGFYDYERTWPLIALAAVFAIVIVAVARWRGLRALVGIVVAFTVLVVFLLPALRDGAAAVPVALVASAVILFAVIYLAHGVSLRTSAALLGTLTAMLLAAGLSWAAIELAHLTGLSEDQNNEVAAYMGHVSIQGLLLAGFIIGSLGVLNDVTITQASAVFELAHTDHSRRQIFVRAMRIGSDHIASTVYTLVLAYAGSSLPLLLLFSVANRSLFDVLTSESVAIEIARSAVGGIALALSVPLTTAIAAVLATPGPAASAGNRHSLT</sequence>
<accession>A0A1Y5PGG2</accession>
<dbReference type="PANTHER" id="PTHR41771">
    <property type="entry name" value="MEMBRANE PROTEIN-RELATED"/>
    <property type="match status" value="1"/>
</dbReference>
<keyword evidence="1" id="KW-0472">Membrane</keyword>
<reference evidence="2" key="1">
    <citation type="submission" date="2016-03" db="EMBL/GenBank/DDBJ databases">
        <authorList>
            <person name="Ploux O."/>
        </authorList>
    </citation>
    <scope>NUCLEOTIDE SEQUENCE</scope>
    <source>
        <strain evidence="2">UC10</strain>
    </source>
</reference>
<evidence type="ECO:0000256" key="1">
    <source>
        <dbReference type="SAM" id="Phobius"/>
    </source>
</evidence>
<gene>
    <name evidence="2" type="ORF">MHPYR_490030</name>
</gene>
<protein>
    <submittedName>
        <fullName evidence="2">YibE/F family protein</fullName>
    </submittedName>
</protein>
<name>A0A1Y5PGG2_9MYCO</name>
<feature type="transmembrane region" description="Helical" evidence="1">
    <location>
        <begin position="181"/>
        <end position="200"/>
    </location>
</feature>
<proteinExistence type="predicted"/>
<organism evidence="2">
    <name type="scientific">uncultured Mycobacterium sp</name>
    <dbReference type="NCBI Taxonomy" id="171292"/>
    <lineage>
        <taxon>Bacteria</taxon>
        <taxon>Bacillati</taxon>
        <taxon>Actinomycetota</taxon>
        <taxon>Actinomycetes</taxon>
        <taxon>Mycobacteriales</taxon>
        <taxon>Mycobacteriaceae</taxon>
        <taxon>Mycobacterium</taxon>
        <taxon>environmental samples</taxon>
    </lineage>
</organism>
<keyword evidence="1" id="KW-0812">Transmembrane</keyword>
<dbReference type="InterPro" id="IPR012507">
    <property type="entry name" value="YibE_F"/>
</dbReference>
<evidence type="ECO:0000313" key="2">
    <source>
        <dbReference type="EMBL" id="SBS77817.1"/>
    </source>
</evidence>
<feature type="transmembrane region" description="Helical" evidence="1">
    <location>
        <begin position="274"/>
        <end position="295"/>
    </location>
</feature>
<dbReference type="PANTHER" id="PTHR41771:SF1">
    <property type="entry name" value="MEMBRANE PROTEIN"/>
    <property type="match status" value="1"/>
</dbReference>
<feature type="transmembrane region" description="Helical" evidence="1">
    <location>
        <begin position="376"/>
        <end position="399"/>
    </location>
</feature>
<dbReference type="EMBL" id="FLQS01000044">
    <property type="protein sequence ID" value="SBS77817.1"/>
    <property type="molecule type" value="Genomic_DNA"/>
</dbReference>
<keyword evidence="1" id="KW-1133">Transmembrane helix</keyword>
<feature type="transmembrane region" description="Helical" evidence="1">
    <location>
        <begin position="20"/>
        <end position="40"/>
    </location>
</feature>
<feature type="transmembrane region" description="Helical" evidence="1">
    <location>
        <begin position="334"/>
        <end position="356"/>
    </location>
</feature>
<dbReference type="AlphaFoldDB" id="A0A1Y5PGG2"/>